<evidence type="ECO:0000313" key="3">
    <source>
        <dbReference type="EMBL" id="AYM52790.1"/>
    </source>
</evidence>
<proteinExistence type="predicted"/>
<dbReference type="InterPro" id="IPR036380">
    <property type="entry name" value="Isochorismatase-like_sf"/>
</dbReference>
<dbReference type="InterPro" id="IPR000868">
    <property type="entry name" value="Isochorismatase-like_dom"/>
</dbReference>
<dbReference type="PANTHER" id="PTHR43540">
    <property type="entry name" value="PEROXYUREIDOACRYLATE/UREIDOACRYLATE AMIDOHYDROLASE-RELATED"/>
    <property type="match status" value="1"/>
</dbReference>
<dbReference type="AlphaFoldDB" id="A0A3Q8I223"/>
<feature type="domain" description="Isochorismatase-like" evidence="2">
    <location>
        <begin position="53"/>
        <end position="104"/>
    </location>
</feature>
<protein>
    <submittedName>
        <fullName evidence="3">Isochorismatase</fullName>
    </submittedName>
</protein>
<name>A0A3Q8I223_9BACT</name>
<keyword evidence="1" id="KW-0378">Hydrolase</keyword>
<dbReference type="EMBL" id="MH908884">
    <property type="protein sequence ID" value="AYM52790.1"/>
    <property type="molecule type" value="Genomic_DNA"/>
</dbReference>
<organism evidence="3">
    <name type="scientific">Simulacricoccus ruber</name>
    <dbReference type="NCBI Taxonomy" id="2303410"/>
    <lineage>
        <taxon>Bacteria</taxon>
        <taxon>Pseudomonadati</taxon>
        <taxon>Myxococcota</taxon>
        <taxon>Myxococcia</taxon>
        <taxon>Myxococcales</taxon>
        <taxon>Cystobacterineae</taxon>
        <taxon>Myxococcaceae</taxon>
        <taxon>Simulacricoccus</taxon>
    </lineage>
</organism>
<accession>A0A3Q8I223</accession>
<dbReference type="Pfam" id="PF00857">
    <property type="entry name" value="Isochorismatase"/>
    <property type="match status" value="1"/>
</dbReference>
<dbReference type="Gene3D" id="3.40.50.850">
    <property type="entry name" value="Isochorismatase-like"/>
    <property type="match status" value="1"/>
</dbReference>
<dbReference type="InterPro" id="IPR050272">
    <property type="entry name" value="Isochorismatase-like_hydrls"/>
</dbReference>
<dbReference type="GO" id="GO:0016787">
    <property type="term" value="F:hydrolase activity"/>
    <property type="evidence" value="ECO:0007669"/>
    <property type="project" value="UniProtKB-KW"/>
</dbReference>
<evidence type="ECO:0000259" key="2">
    <source>
        <dbReference type="Pfam" id="PF00857"/>
    </source>
</evidence>
<dbReference type="SUPFAM" id="SSF52499">
    <property type="entry name" value="Isochorismatase-like hydrolases"/>
    <property type="match status" value="1"/>
</dbReference>
<dbReference type="PANTHER" id="PTHR43540:SF6">
    <property type="entry name" value="ISOCHORISMATASE-LIKE DOMAIN-CONTAINING PROTEIN"/>
    <property type="match status" value="1"/>
</dbReference>
<evidence type="ECO:0000256" key="1">
    <source>
        <dbReference type="ARBA" id="ARBA00022801"/>
    </source>
</evidence>
<reference evidence="3" key="1">
    <citation type="journal article" date="2018" name="J. Ind. Microbiol. Biotechnol.">
        <title>Genome mining reveals uncommon alkylpyrones as type III PKS products from myxobacteria.</title>
        <authorList>
            <person name="Hug J.J."/>
            <person name="Panter F."/>
            <person name="Krug D."/>
            <person name="Muller R."/>
        </authorList>
    </citation>
    <scope>NUCLEOTIDE SEQUENCE</scope>
    <source>
        <strain evidence="3">MCy10636</strain>
    </source>
</reference>
<sequence>MGSDDLHGSAPDSHRTALLLIDVINPFDFPEADQLLELALPAARRIAALTGRARQVVLTGLAGNICVLFTANDAYMRDLELFVPEDCCASNTRHDNEHALRQMGTLLKAQTAPSGTLRFTKDGVRVDAR</sequence>